<protein>
    <submittedName>
        <fullName evidence="1">Uncharacterized protein</fullName>
    </submittedName>
</protein>
<comment type="caution">
    <text evidence="1">The sequence shown here is derived from an EMBL/GenBank/DDBJ whole genome shotgun (WGS) entry which is preliminary data.</text>
</comment>
<dbReference type="EMBL" id="QPJK01000008">
    <property type="protein sequence ID" value="RCW68138.1"/>
    <property type="molecule type" value="Genomic_DNA"/>
</dbReference>
<evidence type="ECO:0000313" key="1">
    <source>
        <dbReference type="EMBL" id="RCW68138.1"/>
    </source>
</evidence>
<reference evidence="1 2" key="1">
    <citation type="submission" date="2018-07" db="EMBL/GenBank/DDBJ databases">
        <title>Genomic Encyclopedia of Type Strains, Phase IV (KMG-IV): sequencing the most valuable type-strain genomes for metagenomic binning, comparative biology and taxonomic classification.</title>
        <authorList>
            <person name="Goeker M."/>
        </authorList>
    </citation>
    <scope>NUCLEOTIDE SEQUENCE [LARGE SCALE GENOMIC DNA]</scope>
    <source>
        <strain evidence="1 2">DSM 21634</strain>
    </source>
</reference>
<accession>A0A368XM69</accession>
<gene>
    <name evidence="1" type="ORF">DES41_108320</name>
</gene>
<name>A0A368XM69_9BURK</name>
<dbReference type="Proteomes" id="UP000252884">
    <property type="component" value="Unassembled WGS sequence"/>
</dbReference>
<sequence>MDSMQQIRISCDPPSVRSNGRRFDCEWMEGSQMNRWLLRARLAEALAEHGPHSHWLEARLKSEAAQAISL</sequence>
<organism evidence="1 2">
    <name type="scientific">Pseudorhodoferax soli</name>
    <dbReference type="NCBI Taxonomy" id="545864"/>
    <lineage>
        <taxon>Bacteria</taxon>
        <taxon>Pseudomonadati</taxon>
        <taxon>Pseudomonadota</taxon>
        <taxon>Betaproteobacteria</taxon>
        <taxon>Burkholderiales</taxon>
        <taxon>Comamonadaceae</taxon>
    </lineage>
</organism>
<evidence type="ECO:0000313" key="2">
    <source>
        <dbReference type="Proteomes" id="UP000252884"/>
    </source>
</evidence>
<keyword evidence="2" id="KW-1185">Reference proteome</keyword>
<proteinExistence type="predicted"/>
<dbReference type="AlphaFoldDB" id="A0A368XM69"/>